<dbReference type="EMBL" id="ML211346">
    <property type="protein sequence ID" value="TFK84031.1"/>
    <property type="molecule type" value="Genomic_DNA"/>
</dbReference>
<sequence length="74" mass="8131">MVLTTAVDDNVLHTYHGAATYLPRKDGDPIALLGQTWMRAYTVGLHTYILIPYLSWVVVSNGSRFPLSRIAGVG</sequence>
<accession>A0A5C3P3I3</accession>
<name>A0A5C3P3I3_9APHY</name>
<protein>
    <submittedName>
        <fullName evidence="2">Uncharacterized protein</fullName>
    </submittedName>
</protein>
<keyword evidence="1" id="KW-0472">Membrane</keyword>
<dbReference type="InParanoid" id="A0A5C3P3I3"/>
<proteinExistence type="predicted"/>
<dbReference type="Proteomes" id="UP000308197">
    <property type="component" value="Unassembled WGS sequence"/>
</dbReference>
<keyword evidence="1" id="KW-1133">Transmembrane helix</keyword>
<keyword evidence="1" id="KW-0812">Transmembrane</keyword>
<evidence type="ECO:0000313" key="2">
    <source>
        <dbReference type="EMBL" id="TFK84031.1"/>
    </source>
</evidence>
<gene>
    <name evidence="2" type="ORF">K466DRAFT_589255</name>
</gene>
<keyword evidence="3" id="KW-1185">Reference proteome</keyword>
<evidence type="ECO:0000313" key="3">
    <source>
        <dbReference type="Proteomes" id="UP000308197"/>
    </source>
</evidence>
<evidence type="ECO:0000256" key="1">
    <source>
        <dbReference type="SAM" id="Phobius"/>
    </source>
</evidence>
<feature type="transmembrane region" description="Helical" evidence="1">
    <location>
        <begin position="40"/>
        <end position="59"/>
    </location>
</feature>
<reference evidence="2 3" key="1">
    <citation type="journal article" date="2019" name="Nat. Ecol. Evol.">
        <title>Megaphylogeny resolves global patterns of mushroom evolution.</title>
        <authorList>
            <person name="Varga T."/>
            <person name="Krizsan K."/>
            <person name="Foldi C."/>
            <person name="Dima B."/>
            <person name="Sanchez-Garcia M."/>
            <person name="Sanchez-Ramirez S."/>
            <person name="Szollosi G.J."/>
            <person name="Szarkandi J.G."/>
            <person name="Papp V."/>
            <person name="Albert L."/>
            <person name="Andreopoulos W."/>
            <person name="Angelini C."/>
            <person name="Antonin V."/>
            <person name="Barry K.W."/>
            <person name="Bougher N.L."/>
            <person name="Buchanan P."/>
            <person name="Buyck B."/>
            <person name="Bense V."/>
            <person name="Catcheside P."/>
            <person name="Chovatia M."/>
            <person name="Cooper J."/>
            <person name="Damon W."/>
            <person name="Desjardin D."/>
            <person name="Finy P."/>
            <person name="Geml J."/>
            <person name="Haridas S."/>
            <person name="Hughes K."/>
            <person name="Justo A."/>
            <person name="Karasinski D."/>
            <person name="Kautmanova I."/>
            <person name="Kiss B."/>
            <person name="Kocsube S."/>
            <person name="Kotiranta H."/>
            <person name="LaButti K.M."/>
            <person name="Lechner B.E."/>
            <person name="Liimatainen K."/>
            <person name="Lipzen A."/>
            <person name="Lukacs Z."/>
            <person name="Mihaltcheva S."/>
            <person name="Morgado L.N."/>
            <person name="Niskanen T."/>
            <person name="Noordeloos M.E."/>
            <person name="Ohm R.A."/>
            <person name="Ortiz-Santana B."/>
            <person name="Ovrebo C."/>
            <person name="Racz N."/>
            <person name="Riley R."/>
            <person name="Savchenko A."/>
            <person name="Shiryaev A."/>
            <person name="Soop K."/>
            <person name="Spirin V."/>
            <person name="Szebenyi C."/>
            <person name="Tomsovsky M."/>
            <person name="Tulloss R.E."/>
            <person name="Uehling J."/>
            <person name="Grigoriev I.V."/>
            <person name="Vagvolgyi C."/>
            <person name="Papp T."/>
            <person name="Martin F.M."/>
            <person name="Miettinen O."/>
            <person name="Hibbett D.S."/>
            <person name="Nagy L.G."/>
        </authorList>
    </citation>
    <scope>NUCLEOTIDE SEQUENCE [LARGE SCALE GENOMIC DNA]</scope>
    <source>
        <strain evidence="2 3">HHB13444</strain>
    </source>
</reference>
<organism evidence="2 3">
    <name type="scientific">Polyporus arcularius HHB13444</name>
    <dbReference type="NCBI Taxonomy" id="1314778"/>
    <lineage>
        <taxon>Eukaryota</taxon>
        <taxon>Fungi</taxon>
        <taxon>Dikarya</taxon>
        <taxon>Basidiomycota</taxon>
        <taxon>Agaricomycotina</taxon>
        <taxon>Agaricomycetes</taxon>
        <taxon>Polyporales</taxon>
        <taxon>Polyporaceae</taxon>
        <taxon>Polyporus</taxon>
    </lineage>
</organism>
<dbReference type="AlphaFoldDB" id="A0A5C3P3I3"/>